<evidence type="ECO:0000313" key="8">
    <source>
        <dbReference type="Proteomes" id="UP000294933"/>
    </source>
</evidence>
<proteinExistence type="predicted"/>
<evidence type="ECO:0000259" key="6">
    <source>
        <dbReference type="PROSITE" id="PS50089"/>
    </source>
</evidence>
<keyword evidence="2 4" id="KW-0863">Zinc-finger</keyword>
<dbReference type="SUPFAM" id="SSF57850">
    <property type="entry name" value="RING/U-box"/>
    <property type="match status" value="1"/>
</dbReference>
<evidence type="ECO:0000256" key="2">
    <source>
        <dbReference type="ARBA" id="ARBA00022771"/>
    </source>
</evidence>
<keyword evidence="3" id="KW-0862">Zinc</keyword>
<dbReference type="GO" id="GO:0008270">
    <property type="term" value="F:zinc ion binding"/>
    <property type="evidence" value="ECO:0007669"/>
    <property type="project" value="UniProtKB-KW"/>
</dbReference>
<evidence type="ECO:0000256" key="1">
    <source>
        <dbReference type="ARBA" id="ARBA00022723"/>
    </source>
</evidence>
<gene>
    <name evidence="7" type="ORF">BD410DRAFT_27070</name>
</gene>
<dbReference type="VEuPathDB" id="FungiDB:BD410DRAFT_27070"/>
<name>A0A4R5XGK6_9AGAM</name>
<evidence type="ECO:0000256" key="3">
    <source>
        <dbReference type="ARBA" id="ARBA00022833"/>
    </source>
</evidence>
<accession>A0A4R5XGK6</accession>
<dbReference type="EMBL" id="ML170156">
    <property type="protein sequence ID" value="TDL29526.1"/>
    <property type="molecule type" value="Genomic_DNA"/>
</dbReference>
<dbReference type="InterPro" id="IPR018957">
    <property type="entry name" value="Znf_C3HC4_RING-type"/>
</dbReference>
<evidence type="ECO:0000313" key="7">
    <source>
        <dbReference type="EMBL" id="TDL29526.1"/>
    </source>
</evidence>
<organism evidence="7 8">
    <name type="scientific">Rickenella mellea</name>
    <dbReference type="NCBI Taxonomy" id="50990"/>
    <lineage>
        <taxon>Eukaryota</taxon>
        <taxon>Fungi</taxon>
        <taxon>Dikarya</taxon>
        <taxon>Basidiomycota</taxon>
        <taxon>Agaricomycotina</taxon>
        <taxon>Agaricomycetes</taxon>
        <taxon>Hymenochaetales</taxon>
        <taxon>Rickenellaceae</taxon>
        <taxon>Rickenella</taxon>
    </lineage>
</organism>
<protein>
    <recommendedName>
        <fullName evidence="6">RING-type domain-containing protein</fullName>
    </recommendedName>
</protein>
<dbReference type="InterPro" id="IPR001841">
    <property type="entry name" value="Znf_RING"/>
</dbReference>
<keyword evidence="1" id="KW-0479">Metal-binding</keyword>
<dbReference type="OrthoDB" id="8062037at2759"/>
<dbReference type="STRING" id="50990.A0A4R5XGK6"/>
<dbReference type="Gene3D" id="3.30.40.10">
    <property type="entry name" value="Zinc/RING finger domain, C3HC4 (zinc finger)"/>
    <property type="match status" value="1"/>
</dbReference>
<reference evidence="7 8" key="1">
    <citation type="submission" date="2018-06" db="EMBL/GenBank/DDBJ databases">
        <title>A transcriptomic atlas of mushroom development highlights an independent origin of complex multicellularity.</title>
        <authorList>
            <consortium name="DOE Joint Genome Institute"/>
            <person name="Krizsan K."/>
            <person name="Almasi E."/>
            <person name="Merenyi Z."/>
            <person name="Sahu N."/>
            <person name="Viragh M."/>
            <person name="Koszo T."/>
            <person name="Mondo S."/>
            <person name="Kiss B."/>
            <person name="Balint B."/>
            <person name="Kues U."/>
            <person name="Barry K."/>
            <person name="Hegedus J.C."/>
            <person name="Henrissat B."/>
            <person name="Johnson J."/>
            <person name="Lipzen A."/>
            <person name="Ohm R."/>
            <person name="Nagy I."/>
            <person name="Pangilinan J."/>
            <person name="Yan J."/>
            <person name="Xiong Y."/>
            <person name="Grigoriev I.V."/>
            <person name="Hibbett D.S."/>
            <person name="Nagy L.G."/>
        </authorList>
    </citation>
    <scope>NUCLEOTIDE SEQUENCE [LARGE SCALE GENOMIC DNA]</scope>
    <source>
        <strain evidence="7 8">SZMC22713</strain>
    </source>
</reference>
<dbReference type="InterPro" id="IPR013083">
    <property type="entry name" value="Znf_RING/FYVE/PHD"/>
</dbReference>
<feature type="region of interest" description="Disordered" evidence="5">
    <location>
        <begin position="124"/>
        <end position="144"/>
    </location>
</feature>
<evidence type="ECO:0000256" key="5">
    <source>
        <dbReference type="SAM" id="MobiDB-lite"/>
    </source>
</evidence>
<dbReference type="AlphaFoldDB" id="A0A4R5XGK6"/>
<feature type="domain" description="RING-type" evidence="6">
    <location>
        <begin position="57"/>
        <end position="120"/>
    </location>
</feature>
<dbReference type="Proteomes" id="UP000294933">
    <property type="component" value="Unassembled WGS sequence"/>
</dbReference>
<keyword evidence="8" id="KW-1185">Reference proteome</keyword>
<sequence>MSTSDEFEASLEELEGLRDAMQRLAAAREPKRKLLLDSLPVLKEDDLVVFEQHDSSCPICLTPFQVLLVTEEMALAMDSPAFASHDLGVTRLADTCGHHFCRKDITTWINEAHDSCPTCRRPFFPETSDSGPTESNRDDAAMPSAPSIDELTEWLRVQHGITMPAMPNPGGSAQDRNEIRDEYVGMYS</sequence>
<dbReference type="PROSITE" id="PS50089">
    <property type="entry name" value="ZF_RING_2"/>
    <property type="match status" value="1"/>
</dbReference>
<evidence type="ECO:0000256" key="4">
    <source>
        <dbReference type="PROSITE-ProRule" id="PRU00175"/>
    </source>
</evidence>
<dbReference type="Pfam" id="PF00097">
    <property type="entry name" value="zf-C3HC4"/>
    <property type="match status" value="1"/>
</dbReference>